<keyword evidence="3" id="KW-1185">Reference proteome</keyword>
<organism evidence="2 3">
    <name type="scientific">Tritrichomonas foetus</name>
    <dbReference type="NCBI Taxonomy" id="1144522"/>
    <lineage>
        <taxon>Eukaryota</taxon>
        <taxon>Metamonada</taxon>
        <taxon>Parabasalia</taxon>
        <taxon>Tritrichomonadida</taxon>
        <taxon>Tritrichomonadidae</taxon>
        <taxon>Tritrichomonas</taxon>
    </lineage>
</organism>
<name>A0A1J4KPW7_9EUKA</name>
<dbReference type="VEuPathDB" id="TrichDB:TRFO_16538"/>
<feature type="coiled-coil region" evidence="1">
    <location>
        <begin position="54"/>
        <end position="95"/>
    </location>
</feature>
<feature type="coiled-coil region" evidence="1">
    <location>
        <begin position="268"/>
        <end position="546"/>
    </location>
</feature>
<evidence type="ECO:0000256" key="1">
    <source>
        <dbReference type="SAM" id="Coils"/>
    </source>
</evidence>
<evidence type="ECO:0000313" key="3">
    <source>
        <dbReference type="Proteomes" id="UP000179807"/>
    </source>
</evidence>
<accession>A0A1J4KPW7</accession>
<proteinExistence type="predicted"/>
<feature type="coiled-coil region" evidence="1">
    <location>
        <begin position="127"/>
        <end position="222"/>
    </location>
</feature>
<dbReference type="GeneID" id="94833744"/>
<evidence type="ECO:0000313" key="2">
    <source>
        <dbReference type="EMBL" id="OHT13335.1"/>
    </source>
</evidence>
<dbReference type="OrthoDB" id="10595939at2759"/>
<dbReference type="Proteomes" id="UP000179807">
    <property type="component" value="Unassembled WGS sequence"/>
</dbReference>
<dbReference type="RefSeq" id="XP_068366471.1">
    <property type="nucleotide sequence ID" value="XM_068499040.1"/>
</dbReference>
<reference evidence="2" key="1">
    <citation type="submission" date="2016-10" db="EMBL/GenBank/DDBJ databases">
        <authorList>
            <person name="Benchimol M."/>
            <person name="Almeida L.G."/>
            <person name="Vasconcelos A.T."/>
            <person name="Perreira-Neves A."/>
            <person name="Rosa I.A."/>
            <person name="Tasca T."/>
            <person name="Bogo M.R."/>
            <person name="de Souza W."/>
        </authorList>
    </citation>
    <scope>NUCLEOTIDE SEQUENCE [LARGE SCALE GENOMIC DNA]</scope>
    <source>
        <strain evidence="2">K</strain>
    </source>
</reference>
<dbReference type="Gene3D" id="1.20.5.1700">
    <property type="match status" value="1"/>
</dbReference>
<keyword evidence="1" id="KW-0175">Coiled coil</keyword>
<sequence>MSATLPDIQNLEHLYERRTHELKSIKILVQQKIEETQKIIDFCADETPSYEKLKDILADKLSEAEGKLLEARKRVRDVKLKKQKLLSEREEAEQISMSNMESTQEMNELKASTLQLSTEFESKARLVTEKRDELTSKQNELKKYQNELEDTQKLFDETNKKYDNLSLEIQKLNNQKTNLLKGTETTNTLIKDAKASINLSLITSLQNEIDKLQNELKQTPTNFYDEPEIIDQDDLDDVYKEQINSMKMKISKLKSSFADSKEKYQKSQKIHKMEMNELRIQLNNLKKSNNMIRSSIEAVESSIPQTLSPLTKELELWRNKVDNASKLAKENEQKINQQRQQAELELSEAEKQLFVLQDETTKLRAQLKQQKITNVQKQNEIEQLCSNLKDLQSLKETLVKEYEESKIKIQQFEQELKDLNNQVEKETKEMNEIEQKYSNELNQLKEKVAEKQTLLKDMPDIDVGTSDMNEGEIRNSVVALEKEYAEKKKQLQEIEESYTSTAELQKKFEAALDLITELEDEEKFLIDELKMIRQQFAASIRQLKNK</sequence>
<comment type="caution">
    <text evidence="2">The sequence shown here is derived from an EMBL/GenBank/DDBJ whole genome shotgun (WGS) entry which is preliminary data.</text>
</comment>
<dbReference type="AlphaFoldDB" id="A0A1J4KPW7"/>
<gene>
    <name evidence="2" type="ORF">TRFO_16538</name>
</gene>
<protein>
    <submittedName>
        <fullName evidence="2">Uncharacterized protein</fullName>
    </submittedName>
</protein>
<dbReference type="EMBL" id="MLAK01000543">
    <property type="protein sequence ID" value="OHT13335.1"/>
    <property type="molecule type" value="Genomic_DNA"/>
</dbReference>